<dbReference type="SUPFAM" id="SSF56281">
    <property type="entry name" value="Metallo-hydrolase/oxidoreductase"/>
    <property type="match status" value="1"/>
</dbReference>
<keyword evidence="2" id="KW-0378">Hydrolase</keyword>
<reference evidence="3" key="1">
    <citation type="submission" date="2019-05" db="EMBL/GenBank/DDBJ databases">
        <title>Prevotella brunnea sp. nov., isolated from a wound of a patient.</title>
        <authorList>
            <person name="Buhl M."/>
        </authorList>
    </citation>
    <scope>NUCLEOTIDE SEQUENCE [LARGE SCALE GENOMIC DNA]</scope>
    <source>
        <strain evidence="3">A2672</strain>
    </source>
</reference>
<dbReference type="GO" id="GO:0016787">
    <property type="term" value="F:hydrolase activity"/>
    <property type="evidence" value="ECO:0007669"/>
    <property type="project" value="UniProtKB-KW"/>
</dbReference>
<gene>
    <name evidence="2" type="ORF">ETF27_00035</name>
</gene>
<dbReference type="OrthoDB" id="9781189at2"/>
<dbReference type="PANTHER" id="PTHR47619:SF1">
    <property type="entry name" value="EXODEOXYRIBONUCLEASE WALJ"/>
    <property type="match status" value="1"/>
</dbReference>
<name>A0A5C8GMM6_9BACT</name>
<dbReference type="InterPro" id="IPR052533">
    <property type="entry name" value="WalJ/YycJ-like"/>
</dbReference>
<sequence length="262" mass="29516">MLKFLSIGSGSSGNCYLLYTETDCLMIDCGVGVRTMKKHFNSYGLQLSMVRHIILTHDHTDHVKSVGSLSRKLMVPVFSTSLVHQGIKRQALEPSMIKLIEKGKPKKIGEFEVTPFNVPHDSKDCVGYYVKHEQVAFTIVTDCGHVTEEIKNYIARANYLVIEANHETEKLLAGPYPQYLKERISSENGHLSNRDCAFAIVENATTNLRNVWLCHLSDENNHPELARKTIETILNDSGLRPGKDFGLEVLKRKSPSEVYNLV</sequence>
<dbReference type="SMART" id="SM00849">
    <property type="entry name" value="Lactamase_B"/>
    <property type="match status" value="1"/>
</dbReference>
<comment type="caution">
    <text evidence="2">The sequence shown here is derived from an EMBL/GenBank/DDBJ whole genome shotgun (WGS) entry which is preliminary data.</text>
</comment>
<evidence type="ECO:0000259" key="1">
    <source>
        <dbReference type="SMART" id="SM00849"/>
    </source>
</evidence>
<dbReference type="Pfam" id="PF12706">
    <property type="entry name" value="Lactamase_B_2"/>
    <property type="match status" value="1"/>
</dbReference>
<dbReference type="RefSeq" id="WP_147785286.1">
    <property type="nucleotide sequence ID" value="NZ_SDIK01000001.1"/>
</dbReference>
<keyword evidence="3" id="KW-1185">Reference proteome</keyword>
<evidence type="ECO:0000313" key="2">
    <source>
        <dbReference type="EMBL" id="TXJ63479.1"/>
    </source>
</evidence>
<dbReference type="InterPro" id="IPR001279">
    <property type="entry name" value="Metallo-B-lactamas"/>
</dbReference>
<protein>
    <submittedName>
        <fullName evidence="2">MBL fold metallo-hydrolase</fullName>
    </submittedName>
</protein>
<dbReference type="InterPro" id="IPR036866">
    <property type="entry name" value="RibonucZ/Hydroxyglut_hydro"/>
</dbReference>
<dbReference type="AlphaFoldDB" id="A0A5C8GMM6"/>
<dbReference type="EMBL" id="SDIK01000001">
    <property type="protein sequence ID" value="TXJ63479.1"/>
    <property type="molecule type" value="Genomic_DNA"/>
</dbReference>
<evidence type="ECO:0000313" key="3">
    <source>
        <dbReference type="Proteomes" id="UP000321612"/>
    </source>
</evidence>
<proteinExistence type="predicted"/>
<dbReference type="Gene3D" id="3.60.15.10">
    <property type="entry name" value="Ribonuclease Z/Hydroxyacylglutathione hydrolase-like"/>
    <property type="match status" value="1"/>
</dbReference>
<accession>A0A5C8GMM6</accession>
<feature type="domain" description="Metallo-beta-lactamase" evidence="1">
    <location>
        <begin position="12"/>
        <end position="166"/>
    </location>
</feature>
<organism evidence="2 3">
    <name type="scientific">Prevotella brunnea</name>
    <dbReference type="NCBI Taxonomy" id="2508867"/>
    <lineage>
        <taxon>Bacteria</taxon>
        <taxon>Pseudomonadati</taxon>
        <taxon>Bacteroidota</taxon>
        <taxon>Bacteroidia</taxon>
        <taxon>Bacteroidales</taxon>
        <taxon>Prevotellaceae</taxon>
        <taxon>Prevotella</taxon>
    </lineage>
</organism>
<dbReference type="Proteomes" id="UP000321612">
    <property type="component" value="Unassembled WGS sequence"/>
</dbReference>
<dbReference type="PANTHER" id="PTHR47619">
    <property type="entry name" value="METALLO-HYDROLASE YYCJ-RELATED"/>
    <property type="match status" value="1"/>
</dbReference>